<proteinExistence type="predicted"/>
<dbReference type="HOGENOM" id="CLU_562692_0_0_1"/>
<feature type="transmembrane region" description="Helical" evidence="2">
    <location>
        <begin position="398"/>
        <end position="419"/>
    </location>
</feature>
<evidence type="ECO:0000313" key="4">
    <source>
        <dbReference type="Proteomes" id="UP000029725"/>
    </source>
</evidence>
<feature type="transmembrane region" description="Helical" evidence="2">
    <location>
        <begin position="91"/>
        <end position="113"/>
    </location>
</feature>
<feature type="transmembrane region" description="Helical" evidence="2">
    <location>
        <begin position="25"/>
        <end position="42"/>
    </location>
</feature>
<feature type="transmembrane region" description="Helical" evidence="2">
    <location>
        <begin position="63"/>
        <end position="85"/>
    </location>
</feature>
<evidence type="ECO:0000256" key="2">
    <source>
        <dbReference type="SAM" id="Phobius"/>
    </source>
</evidence>
<feature type="transmembrane region" description="Helical" evidence="2">
    <location>
        <begin position="163"/>
        <end position="181"/>
    </location>
</feature>
<comment type="caution">
    <text evidence="3">The sequence shown here is derived from an EMBL/GenBank/DDBJ whole genome shotgun (WGS) entry which is preliminary data.</text>
</comment>
<dbReference type="GeneID" id="25260366"/>
<feature type="transmembrane region" description="Helical" evidence="2">
    <location>
        <begin position="321"/>
        <end position="342"/>
    </location>
</feature>
<protein>
    <submittedName>
        <fullName evidence="3">Uncharacterized protein</fullName>
    </submittedName>
</protein>
<keyword evidence="2" id="KW-0472">Membrane</keyword>
<feature type="transmembrane region" description="Helical" evidence="2">
    <location>
        <begin position="187"/>
        <end position="207"/>
    </location>
</feature>
<dbReference type="SUPFAM" id="SSF103473">
    <property type="entry name" value="MFS general substrate transporter"/>
    <property type="match status" value="1"/>
</dbReference>
<keyword evidence="2" id="KW-0812">Transmembrane</keyword>
<organism evidence="3 4">
    <name type="scientific">Mitosporidium daphniae</name>
    <dbReference type="NCBI Taxonomy" id="1485682"/>
    <lineage>
        <taxon>Eukaryota</taxon>
        <taxon>Fungi</taxon>
        <taxon>Fungi incertae sedis</taxon>
        <taxon>Microsporidia</taxon>
        <taxon>Mitosporidium</taxon>
    </lineage>
</organism>
<accession>A0A098VNY1</accession>
<keyword evidence="4" id="KW-1185">Reference proteome</keyword>
<reference evidence="3 4" key="1">
    <citation type="submission" date="2014-04" db="EMBL/GenBank/DDBJ databases">
        <title>A new species of microsporidia sheds light on the evolution of extreme parasitism.</title>
        <authorList>
            <person name="Haag K.L."/>
            <person name="James T.Y."/>
            <person name="Larsson R."/>
            <person name="Schaer T.M."/>
            <person name="Refardt D."/>
            <person name="Pombert J.-F."/>
            <person name="Ebert D."/>
        </authorList>
    </citation>
    <scope>NUCLEOTIDE SEQUENCE [LARGE SCALE GENOMIC DNA]</scope>
    <source>
        <strain evidence="3 4">UGP3</strain>
        <tissue evidence="3">Spores</tissue>
    </source>
</reference>
<feature type="transmembrane region" description="Helical" evidence="2">
    <location>
        <begin position="354"/>
        <end position="378"/>
    </location>
</feature>
<dbReference type="EMBL" id="JMKJ01000532">
    <property type="protein sequence ID" value="KGG50753.1"/>
    <property type="molecule type" value="Genomic_DNA"/>
</dbReference>
<evidence type="ECO:0000256" key="1">
    <source>
        <dbReference type="SAM" id="MobiDB-lite"/>
    </source>
</evidence>
<keyword evidence="2" id="KW-1133">Transmembrane helix</keyword>
<dbReference type="Proteomes" id="UP000029725">
    <property type="component" value="Unassembled WGS sequence"/>
</dbReference>
<feature type="compositionally biased region" description="Basic and acidic residues" evidence="1">
    <location>
        <begin position="426"/>
        <end position="437"/>
    </location>
</feature>
<dbReference type="VEuPathDB" id="MicrosporidiaDB:DI09_57p80"/>
<sequence>MSAVEHISVSHHKCFGIISNNAIEFIVYGSCAFSAIFSSVFINSSMVELIKKTTGDKNAEKSASTAILIDEFVSLIMGILCTFFLDALNIHNVLLMAFIITTMSYISYFLMLIQESRKPSSIYVIYTIRAIYSIGNTPSLACVFSTLHHIFGKDTEKIGRGSAVYGFICIVAAISSSLGMSKINDFYVSYGILAVSQAIPVSLILLASMKKKLTNTASTESICIALKENAEYSMNFFFRKGSLTKYLGIFALISLAWVARTTSLAPYAFVKLCIPKNVYSAFMRFHGIGQVAMSFWYFFFMCVIQGCVSKFPCIAKEERPFIQYIFTGFLGLIFAFISYLCLLSGKNKYGDMPLIGTFAGSAQVAITFYQMAFLSTFIKDMSQSLDEPAQINGIRSGIVGITSLFGSLSTLIMSLITLLTGTEDSKTEAEKKEKGTKNSEPNNSATSSFSLNPKSFFVIVIPAVLALVSEFLYQVIMLHSRQNNI</sequence>
<gene>
    <name evidence="3" type="ORF">DI09_57p80</name>
</gene>
<feature type="region of interest" description="Disordered" evidence="1">
    <location>
        <begin position="426"/>
        <end position="447"/>
    </location>
</feature>
<feature type="compositionally biased region" description="Polar residues" evidence="1">
    <location>
        <begin position="438"/>
        <end position="447"/>
    </location>
</feature>
<dbReference type="AlphaFoldDB" id="A0A098VNY1"/>
<name>A0A098VNY1_9MICR</name>
<evidence type="ECO:0000313" key="3">
    <source>
        <dbReference type="EMBL" id="KGG50753.1"/>
    </source>
</evidence>
<feature type="transmembrane region" description="Helical" evidence="2">
    <location>
        <begin position="456"/>
        <end position="476"/>
    </location>
</feature>
<feature type="transmembrane region" description="Helical" evidence="2">
    <location>
        <begin position="288"/>
        <end position="309"/>
    </location>
</feature>
<feature type="transmembrane region" description="Helical" evidence="2">
    <location>
        <begin position="246"/>
        <end position="268"/>
    </location>
</feature>
<dbReference type="RefSeq" id="XP_013237195.1">
    <property type="nucleotide sequence ID" value="XM_013381741.1"/>
</dbReference>
<dbReference type="InterPro" id="IPR036259">
    <property type="entry name" value="MFS_trans_sf"/>
</dbReference>